<dbReference type="GO" id="GO:0000333">
    <property type="term" value="C:telomerase catalytic core complex"/>
    <property type="evidence" value="ECO:0007669"/>
    <property type="project" value="TreeGrafter"/>
</dbReference>
<feature type="region of interest" description="Disordered" evidence="16">
    <location>
        <begin position="557"/>
        <end position="583"/>
    </location>
</feature>
<keyword evidence="7 15" id="KW-0548">Nucleotidyltransferase</keyword>
<dbReference type="FunFam" id="1.10.132.70:FF:000004">
    <property type="entry name" value="Telomerase reverse transcriptase"/>
    <property type="match status" value="1"/>
</dbReference>
<dbReference type="GO" id="GO:0003720">
    <property type="term" value="F:telomerase activity"/>
    <property type="evidence" value="ECO:0007669"/>
    <property type="project" value="InterPro"/>
</dbReference>
<evidence type="ECO:0000256" key="17">
    <source>
        <dbReference type="SAM" id="Phobius"/>
    </source>
</evidence>
<dbReference type="STRING" id="1093900.A0A507B636"/>
<keyword evidence="12" id="KW-0496">Mitochondrion</keyword>
<dbReference type="InParanoid" id="A0A507B636"/>
<evidence type="ECO:0000256" key="11">
    <source>
        <dbReference type="ARBA" id="ARBA00022918"/>
    </source>
</evidence>
<reference evidence="19 20" key="1">
    <citation type="submission" date="2019-06" db="EMBL/GenBank/DDBJ databases">
        <title>Draft genome sequence of the filamentous fungus Phialemoniopsis curvata isolated from diesel fuel.</title>
        <authorList>
            <person name="Varaljay V.A."/>
            <person name="Lyon W.J."/>
            <person name="Crouch A.L."/>
            <person name="Drake C.E."/>
            <person name="Hollomon J.M."/>
            <person name="Nadeau L.J."/>
            <person name="Nunn H.S."/>
            <person name="Stevenson B.S."/>
            <person name="Bojanowski C.L."/>
            <person name="Crookes-Goodson W.J."/>
        </authorList>
    </citation>
    <scope>NUCLEOTIDE SEQUENCE [LARGE SCALE GENOMIC DNA]</scope>
    <source>
        <strain evidence="19 20">D216</strain>
    </source>
</reference>
<name>A0A507B636_9PEZI</name>
<comment type="function">
    <text evidence="15">Telomerase is a ribonucleoprotein enzyme essential for the replication of chromosome termini in most eukaryotes. It elongates telomeres. It is a reverse transcriptase that adds simple sequence repeats to chromosome ends by copying a template sequence within the RNA component of the enzyme.</text>
</comment>
<proteinExistence type="inferred from homology"/>
<evidence type="ECO:0000313" key="19">
    <source>
        <dbReference type="EMBL" id="TPX14184.1"/>
    </source>
</evidence>
<evidence type="ECO:0000256" key="2">
    <source>
        <dbReference type="ARBA" id="ARBA00008001"/>
    </source>
</evidence>
<feature type="domain" description="Reverse transcriptase" evidence="18">
    <location>
        <begin position="749"/>
        <end position="1079"/>
    </location>
</feature>
<keyword evidence="10 15" id="KW-0779">Telomere</keyword>
<dbReference type="GO" id="GO:0005739">
    <property type="term" value="C:mitochondrion"/>
    <property type="evidence" value="ECO:0007669"/>
    <property type="project" value="UniProtKB-SubCell"/>
</dbReference>
<dbReference type="Proteomes" id="UP000319257">
    <property type="component" value="Unassembled WGS sequence"/>
</dbReference>
<evidence type="ECO:0000256" key="9">
    <source>
        <dbReference type="ARBA" id="ARBA00022842"/>
    </source>
</evidence>
<dbReference type="Pfam" id="PF12009">
    <property type="entry name" value="Telomerase_RBD"/>
    <property type="match status" value="1"/>
</dbReference>
<evidence type="ECO:0000256" key="12">
    <source>
        <dbReference type="ARBA" id="ARBA00023128"/>
    </source>
</evidence>
<dbReference type="AlphaFoldDB" id="A0A507B636"/>
<dbReference type="PANTHER" id="PTHR12066">
    <property type="entry name" value="TELOMERASE REVERSE TRANSCRIPTASE"/>
    <property type="match status" value="1"/>
</dbReference>
<gene>
    <name evidence="19" type="ORF">E0L32_000578</name>
</gene>
<evidence type="ECO:0000313" key="20">
    <source>
        <dbReference type="Proteomes" id="UP000319257"/>
    </source>
</evidence>
<evidence type="ECO:0000256" key="4">
    <source>
        <dbReference type="ARBA" id="ARBA00016182"/>
    </source>
</evidence>
<evidence type="ECO:0000256" key="16">
    <source>
        <dbReference type="SAM" id="MobiDB-lite"/>
    </source>
</evidence>
<dbReference type="Gene3D" id="1.10.132.70">
    <property type="match status" value="1"/>
</dbReference>
<evidence type="ECO:0000256" key="1">
    <source>
        <dbReference type="ARBA" id="ARBA00004173"/>
    </source>
</evidence>
<dbReference type="InterPro" id="IPR043502">
    <property type="entry name" value="DNA/RNA_pol_sf"/>
</dbReference>
<feature type="transmembrane region" description="Helical" evidence="17">
    <location>
        <begin position="48"/>
        <end position="67"/>
    </location>
</feature>
<dbReference type="EMBL" id="SKBQ01000002">
    <property type="protein sequence ID" value="TPX14184.1"/>
    <property type="molecule type" value="Genomic_DNA"/>
</dbReference>
<evidence type="ECO:0000256" key="8">
    <source>
        <dbReference type="ARBA" id="ARBA00022723"/>
    </source>
</evidence>
<dbReference type="PRINTS" id="PR01365">
    <property type="entry name" value="TELOMERASERT"/>
</dbReference>
<dbReference type="GeneID" id="41968025"/>
<evidence type="ECO:0000256" key="14">
    <source>
        <dbReference type="ARBA" id="ARBA00048173"/>
    </source>
</evidence>
<dbReference type="PANTHER" id="PTHR12066:SF0">
    <property type="entry name" value="TELOMERASE REVERSE TRANSCRIPTASE"/>
    <property type="match status" value="1"/>
</dbReference>
<dbReference type="InterPro" id="IPR003545">
    <property type="entry name" value="Telomerase_RT"/>
</dbReference>
<keyword evidence="8 15" id="KW-0479">Metal-binding</keyword>
<evidence type="ECO:0000259" key="18">
    <source>
        <dbReference type="PROSITE" id="PS50878"/>
    </source>
</evidence>
<dbReference type="InterPro" id="IPR021891">
    <property type="entry name" value="Telomerase_RBD"/>
</dbReference>
<dbReference type="PROSITE" id="PS50878">
    <property type="entry name" value="RT_POL"/>
    <property type="match status" value="1"/>
</dbReference>
<feature type="transmembrane region" description="Helical" evidence="17">
    <location>
        <begin position="73"/>
        <end position="93"/>
    </location>
</feature>
<comment type="subcellular location">
    <subcellularLocation>
        <location evidence="1">Mitochondrion</location>
    </subcellularLocation>
    <subcellularLocation>
        <location evidence="15">Nucleus</location>
    </subcellularLocation>
    <subcellularLocation>
        <location evidence="15">Chromosome</location>
        <location evidence="15">Telomere</location>
    </subcellularLocation>
</comment>
<keyword evidence="11 15" id="KW-0695">RNA-directed DNA polymerase</keyword>
<protein>
    <recommendedName>
        <fullName evidence="4 15">Telomerase reverse transcriptase</fullName>
        <ecNumber evidence="3 15">2.7.7.49</ecNumber>
    </recommendedName>
    <alternativeName>
        <fullName evidence="15">Telomerase catalytic subunit</fullName>
    </alternativeName>
</protein>
<dbReference type="GO" id="GO:0046872">
    <property type="term" value="F:metal ion binding"/>
    <property type="evidence" value="ECO:0007669"/>
    <property type="project" value="UniProtKB-KW"/>
</dbReference>
<keyword evidence="6 15" id="KW-0808">Transferase</keyword>
<evidence type="ECO:0000256" key="10">
    <source>
        <dbReference type="ARBA" id="ARBA00022895"/>
    </source>
</evidence>
<keyword evidence="13 15" id="KW-0539">Nucleus</keyword>
<dbReference type="SUPFAM" id="SSF56672">
    <property type="entry name" value="DNA/RNA polymerases"/>
    <property type="match status" value="1"/>
</dbReference>
<evidence type="ECO:0000256" key="7">
    <source>
        <dbReference type="ARBA" id="ARBA00022695"/>
    </source>
</evidence>
<dbReference type="Pfam" id="PF21399">
    <property type="entry name" value="TERT_C"/>
    <property type="match status" value="1"/>
</dbReference>
<organism evidence="19 20">
    <name type="scientific">Thyridium curvatum</name>
    <dbReference type="NCBI Taxonomy" id="1093900"/>
    <lineage>
        <taxon>Eukaryota</taxon>
        <taxon>Fungi</taxon>
        <taxon>Dikarya</taxon>
        <taxon>Ascomycota</taxon>
        <taxon>Pezizomycotina</taxon>
        <taxon>Sordariomycetes</taxon>
        <taxon>Sordariomycetidae</taxon>
        <taxon>Thyridiales</taxon>
        <taxon>Thyridiaceae</taxon>
        <taxon>Thyridium</taxon>
    </lineage>
</organism>
<evidence type="ECO:0000256" key="3">
    <source>
        <dbReference type="ARBA" id="ARBA00012493"/>
    </source>
</evidence>
<dbReference type="SMART" id="SM00975">
    <property type="entry name" value="Telomerase_RBD"/>
    <property type="match status" value="1"/>
</dbReference>
<dbReference type="Gene3D" id="3.30.70.2630">
    <property type="match status" value="1"/>
</dbReference>
<feature type="region of interest" description="Disordered" evidence="16">
    <location>
        <begin position="109"/>
        <end position="143"/>
    </location>
</feature>
<accession>A0A507B636</accession>
<dbReference type="InterPro" id="IPR049139">
    <property type="entry name" value="TERT_C"/>
</dbReference>
<evidence type="ECO:0000256" key="5">
    <source>
        <dbReference type="ARBA" id="ARBA00022454"/>
    </source>
</evidence>
<keyword evidence="17" id="KW-0472">Membrane</keyword>
<comment type="caution">
    <text evidence="19">The sequence shown here is derived from an EMBL/GenBank/DDBJ whole genome shotgun (WGS) entry which is preliminary data.</text>
</comment>
<evidence type="ECO:0000256" key="13">
    <source>
        <dbReference type="ARBA" id="ARBA00023242"/>
    </source>
</evidence>
<dbReference type="CDD" id="cd01648">
    <property type="entry name" value="TERT"/>
    <property type="match status" value="1"/>
</dbReference>
<dbReference type="GO" id="GO:0000781">
    <property type="term" value="C:chromosome, telomeric region"/>
    <property type="evidence" value="ECO:0007669"/>
    <property type="project" value="UniProtKB-SubCell"/>
</dbReference>
<sequence length="1257" mass="142039">MQDSALREKKRAHRQSLDASPRRSLFLICTPQTGVAATHTPGTEFRTVIWLLTLFIVPITTPIATIAPKAVAGTVTSCLVVVAVFTAPILVTLPKIELARPFSLQTRTIMAAPRSRKRKQAHGSGADDPETRNRPRKRPKVSGIKDPSVKHILLAQHYPRVQTLRDFLLAKLPTSSKIRRRKIAALGSHAPEGKVVKETEVAIGRFLDSTLVTGAGETRPSEPDDRWEKWVSFSQRGDESYVTLSDGPSGALFSQSEIVDFVIWLLFEREKKHGKWPKHLLCDGYRRTLASNAPKGLPPAANTIPGLFCVHPNPHVQTLKEDPWPQVLLLLGQAGERVMIDLLFDCSIFVAMESGQDNLHQLSGKPLFDLEPLSKGSHQVNAGETQATKFERKPTEMVFVRSRLFYARAALNARGLVHFGLRHIHALNRFTYRSASTFLDQPPKDDEVKNLERRNAANTVKVMMYIFPRQFGLHNAFTSMVDFRKTAQKFQDYTLREDEVSKLYPDVDGKSKHPVPKRLWGEAKRLVERLQILHNRCSYSQLLQHYCPSEALAKGSKKVPSAEKTASSGKTKKRKKPQASTAPDVTLQYTSLADLATPIAHVSAFCQAVLKRLIPNEFWGTGDVQTHNKDLFLTNVDRFVKLRRFESMNLHDLRQGFKVTEIEWLAPPKLKGQKLSRTDMDKRNEIFLEFLYYTIDSLLIPLIRSNFYVTESNVHRHRLFYFRHDIWRYVAEPAMAALKAKMFEEVKLEEALQILNSRQLGFSQVRLLPKDTTMRPITNLRRRTVPIGNTKILGPSINAILGPVHTVLTAEKNLHPERLGATLFSVSDIYKRLKGFKQGLPQTGQKFYFAKVDVQAAFDTIPQSAVIELMNTVPSHKRYQVLKHVELKPGESAGRNGATAAKASRRWRASAKAAGDDTSFLQIAERQHAPNRRNTVFVDNVVTRQHDSWALLALMSAHVRQNLVKIGKKFYRQRDGIPQGSVLSSLLCNYFYADLEAKHLGFLRSEGCLLLRLIDDFLLITTDAAKASRFVEVMHGGFPAYGVTVSPGKSLVNFELEHNGSMVKRIRDGEGFPYCGTLLDCSSLEIMKDRLNFKDPVVTNSLTVEFSRFPGQNFKRKVLNAFKIQSHLMFFDTTHNAPCTALRNIHGAFCETATKMWAYARCLPKGKQPSPRLVVDTIKELIDVAYMLLAGKSRRQRYPGYKFGVRRAQVAWLALHAFRRVLARKQSRYGAVIAWLDGQMEDLEQKEDVRMPQGAVA</sequence>
<dbReference type="RefSeq" id="XP_030995895.1">
    <property type="nucleotide sequence ID" value="XM_031140346.1"/>
</dbReference>
<dbReference type="EC" id="2.7.7.49" evidence="3 15"/>
<dbReference type="OrthoDB" id="289721at2759"/>
<dbReference type="GO" id="GO:0070034">
    <property type="term" value="F:telomerase RNA binding"/>
    <property type="evidence" value="ECO:0007669"/>
    <property type="project" value="TreeGrafter"/>
</dbReference>
<keyword evidence="17" id="KW-1133">Transmembrane helix</keyword>
<dbReference type="Gene3D" id="1.10.357.90">
    <property type="match status" value="1"/>
</dbReference>
<dbReference type="InterPro" id="IPR000477">
    <property type="entry name" value="RT_dom"/>
</dbReference>
<comment type="catalytic activity">
    <reaction evidence="14 15">
        <text>DNA(n) + a 2'-deoxyribonucleoside 5'-triphosphate = DNA(n+1) + diphosphate</text>
        <dbReference type="Rhea" id="RHEA:22508"/>
        <dbReference type="Rhea" id="RHEA-COMP:17339"/>
        <dbReference type="Rhea" id="RHEA-COMP:17340"/>
        <dbReference type="ChEBI" id="CHEBI:33019"/>
        <dbReference type="ChEBI" id="CHEBI:61560"/>
        <dbReference type="ChEBI" id="CHEBI:173112"/>
        <dbReference type="EC" id="2.7.7.49"/>
    </reaction>
</comment>
<evidence type="ECO:0000256" key="6">
    <source>
        <dbReference type="ARBA" id="ARBA00022679"/>
    </source>
</evidence>
<keyword evidence="20" id="KW-1185">Reference proteome</keyword>
<keyword evidence="17" id="KW-0812">Transmembrane</keyword>
<keyword evidence="9 15" id="KW-0460">Magnesium</keyword>
<dbReference type="GO" id="GO:0007004">
    <property type="term" value="P:telomere maintenance via telomerase"/>
    <property type="evidence" value="ECO:0007669"/>
    <property type="project" value="TreeGrafter"/>
</dbReference>
<comment type="similarity">
    <text evidence="2 15">Belongs to the reverse transcriptase family. Telomerase subfamily.</text>
</comment>
<keyword evidence="5 15" id="KW-0158">Chromosome</keyword>
<dbReference type="GO" id="GO:0042162">
    <property type="term" value="F:telomeric DNA binding"/>
    <property type="evidence" value="ECO:0007669"/>
    <property type="project" value="TreeGrafter"/>
</dbReference>
<evidence type="ECO:0000256" key="15">
    <source>
        <dbReference type="RuleBase" id="RU365061"/>
    </source>
</evidence>